<organism evidence="1 2">
    <name type="scientific">Artemisia annua</name>
    <name type="common">Sweet wormwood</name>
    <dbReference type="NCBI Taxonomy" id="35608"/>
    <lineage>
        <taxon>Eukaryota</taxon>
        <taxon>Viridiplantae</taxon>
        <taxon>Streptophyta</taxon>
        <taxon>Embryophyta</taxon>
        <taxon>Tracheophyta</taxon>
        <taxon>Spermatophyta</taxon>
        <taxon>Magnoliopsida</taxon>
        <taxon>eudicotyledons</taxon>
        <taxon>Gunneridae</taxon>
        <taxon>Pentapetalae</taxon>
        <taxon>asterids</taxon>
        <taxon>campanulids</taxon>
        <taxon>Asterales</taxon>
        <taxon>Asteraceae</taxon>
        <taxon>Asteroideae</taxon>
        <taxon>Anthemideae</taxon>
        <taxon>Artemisiinae</taxon>
        <taxon>Artemisia</taxon>
    </lineage>
</organism>
<dbReference type="EMBL" id="PKPP01018289">
    <property type="protein sequence ID" value="PWA36374.1"/>
    <property type="molecule type" value="Genomic_DNA"/>
</dbReference>
<proteinExistence type="predicted"/>
<accession>A0A2U1KHX1</accession>
<dbReference type="OrthoDB" id="550424at2759"/>
<evidence type="ECO:0000313" key="2">
    <source>
        <dbReference type="Proteomes" id="UP000245207"/>
    </source>
</evidence>
<dbReference type="GO" id="GO:0030544">
    <property type="term" value="F:Hsp70 protein binding"/>
    <property type="evidence" value="ECO:0007669"/>
    <property type="project" value="InterPro"/>
</dbReference>
<dbReference type="GO" id="GO:0006457">
    <property type="term" value="P:protein folding"/>
    <property type="evidence" value="ECO:0007669"/>
    <property type="project" value="InterPro"/>
</dbReference>
<dbReference type="Gene3D" id="2.60.260.20">
    <property type="entry name" value="Urease metallochaperone UreE, N-terminal domain"/>
    <property type="match status" value="1"/>
</dbReference>
<name>A0A2U1KHX1_ARTAN</name>
<gene>
    <name evidence="1" type="ORF">CTI12_AA580770</name>
</gene>
<dbReference type="PANTHER" id="PTHR43888">
    <property type="entry name" value="DNAJ-LIKE-2, ISOFORM A-RELATED"/>
    <property type="match status" value="1"/>
</dbReference>
<dbReference type="InterPro" id="IPR044713">
    <property type="entry name" value="DNJA1/2-like"/>
</dbReference>
<dbReference type="Gene3D" id="2.10.230.10">
    <property type="entry name" value="Heat shock protein DnaJ, cysteine-rich domain"/>
    <property type="match status" value="1"/>
</dbReference>
<protein>
    <submittedName>
        <fullName evidence="1">Chaperone DnaJ</fullName>
    </submittedName>
</protein>
<evidence type="ECO:0000313" key="1">
    <source>
        <dbReference type="EMBL" id="PWA36374.1"/>
    </source>
</evidence>
<comment type="caution">
    <text evidence="1">The sequence shown here is derived from an EMBL/GenBank/DDBJ whole genome shotgun (WGS) entry which is preliminary data.</text>
</comment>
<sequence length="391" mass="42879">MKNKKKATRRLPANDIDLGKNTLLPDIDNVQVHSKSEKQKECHTLPGNYECGERNSMMMCETFGPVFSHTGTESSMAIPGGCTMGGVQIMDTPALDMQRPCYTPAASSLDKEKRKICDVYNDRQLLCPEDLLTIDGGCKPVMRGCTMGGVQIMDTPALDMQRPCYTPAASSLDKGKRKICDVYNDRQLLCPEDLLTIDGGCKPVMPDDPLHHAQCIMTLQGNDNSSNASHNTSSIILPSNDLNMCNTTDHRHTQAAANASVLGNHLRSAGQSTQHAHARGSGESINVKDRCQQCKGKKVTQEKKVLKVHVEKGMQHGQKITFEGQAHEAVTMKDDPDAYTVVTGDGASVLDGHDDVATLWSAWNLRYLFLLFEWIRKNAMLVYVMVAAGIA</sequence>
<dbReference type="STRING" id="35608.A0A2U1KHX1"/>
<keyword evidence="2" id="KW-1185">Reference proteome</keyword>
<dbReference type="Proteomes" id="UP000245207">
    <property type="component" value="Unassembled WGS sequence"/>
</dbReference>
<dbReference type="AlphaFoldDB" id="A0A2U1KHX1"/>
<reference evidence="1 2" key="1">
    <citation type="journal article" date="2018" name="Mol. Plant">
        <title>The genome of Artemisia annua provides insight into the evolution of Asteraceae family and artemisinin biosynthesis.</title>
        <authorList>
            <person name="Shen Q."/>
            <person name="Zhang L."/>
            <person name="Liao Z."/>
            <person name="Wang S."/>
            <person name="Yan T."/>
            <person name="Shi P."/>
            <person name="Liu M."/>
            <person name="Fu X."/>
            <person name="Pan Q."/>
            <person name="Wang Y."/>
            <person name="Lv Z."/>
            <person name="Lu X."/>
            <person name="Zhang F."/>
            <person name="Jiang W."/>
            <person name="Ma Y."/>
            <person name="Chen M."/>
            <person name="Hao X."/>
            <person name="Li L."/>
            <person name="Tang Y."/>
            <person name="Lv G."/>
            <person name="Zhou Y."/>
            <person name="Sun X."/>
            <person name="Brodelius P.E."/>
            <person name="Rose J.K.C."/>
            <person name="Tang K."/>
        </authorList>
    </citation>
    <scope>NUCLEOTIDE SEQUENCE [LARGE SCALE GENOMIC DNA]</scope>
    <source>
        <strain evidence="2">cv. Huhao1</strain>
        <tissue evidence="1">Leaf</tissue>
    </source>
</reference>